<gene>
    <name evidence="2" type="ORF">AM588_10009448</name>
</gene>
<evidence type="ECO:0000313" key="2">
    <source>
        <dbReference type="EMBL" id="KUF99201.1"/>
    </source>
</evidence>
<feature type="coiled-coil region" evidence="1">
    <location>
        <begin position="123"/>
        <end position="172"/>
    </location>
</feature>
<keyword evidence="1" id="KW-0175">Coiled coil</keyword>
<evidence type="ECO:0000313" key="3">
    <source>
        <dbReference type="Proteomes" id="UP000054636"/>
    </source>
</evidence>
<organism evidence="2 3">
    <name type="scientific">Phytophthora nicotianae</name>
    <name type="common">Potato buckeye rot agent</name>
    <name type="synonym">Phytophthora parasitica</name>
    <dbReference type="NCBI Taxonomy" id="4792"/>
    <lineage>
        <taxon>Eukaryota</taxon>
        <taxon>Sar</taxon>
        <taxon>Stramenopiles</taxon>
        <taxon>Oomycota</taxon>
        <taxon>Peronosporomycetes</taxon>
        <taxon>Peronosporales</taxon>
        <taxon>Peronosporaceae</taxon>
        <taxon>Phytophthora</taxon>
    </lineage>
</organism>
<dbReference type="Proteomes" id="UP000054636">
    <property type="component" value="Unassembled WGS sequence"/>
</dbReference>
<reference evidence="2 3" key="1">
    <citation type="submission" date="2015-11" db="EMBL/GenBank/DDBJ databases">
        <title>Genomes and virulence difference between two physiological races of Phytophthora nicotianae.</title>
        <authorList>
            <person name="Liu H."/>
            <person name="Ma X."/>
            <person name="Yu H."/>
            <person name="Fang D."/>
            <person name="Li Y."/>
            <person name="Wang X."/>
            <person name="Wang W."/>
            <person name="Dong Y."/>
            <person name="Xiao B."/>
        </authorList>
    </citation>
    <scope>NUCLEOTIDE SEQUENCE [LARGE SCALE GENOMIC DNA]</scope>
    <source>
        <strain evidence="3">race 1</strain>
    </source>
</reference>
<proteinExistence type="predicted"/>
<dbReference type="EMBL" id="LNFP01000036">
    <property type="protein sequence ID" value="KUF99201.1"/>
    <property type="molecule type" value="Genomic_DNA"/>
</dbReference>
<protein>
    <submittedName>
        <fullName evidence="2">Uncharacterized protein</fullName>
    </submittedName>
</protein>
<name>A0A0W8DS90_PHYNI</name>
<dbReference type="AlphaFoldDB" id="A0A0W8DS90"/>
<comment type="caution">
    <text evidence="2">The sequence shown here is derived from an EMBL/GenBank/DDBJ whole genome shotgun (WGS) entry which is preliminary data.</text>
</comment>
<sequence length="250" mass="29354">MAAWQALPKEQRPGSSLPALCHRNTQWWSRTYGHGNKPVANEKSSPFDAFYRAIRDNQVERVQSYIAQNPTAVFTKREDVIATEKHQRRMIDPKACTFFSESERTRQGYDDQRYRNRVREQLKHQLQDQISNKEQDRISTKQKLLQDDQQFLRRVRNELEAIEKKQVQDREELRKALTGSWNRDCGMKKLVEVRKKQKAAEQIYREGVGIITTPRDHFPTLLKPSTPRVCVARQDDDYSVGFDIRSTCGD</sequence>
<evidence type="ECO:0000256" key="1">
    <source>
        <dbReference type="SAM" id="Coils"/>
    </source>
</evidence>
<accession>A0A0W8DS90</accession>